<dbReference type="Proteomes" id="UP000241899">
    <property type="component" value="Unassembled WGS sequence"/>
</dbReference>
<evidence type="ECO:0000313" key="2">
    <source>
        <dbReference type="Proteomes" id="UP000241899"/>
    </source>
</evidence>
<protein>
    <recommendedName>
        <fullName evidence="3">DUF2793 domain-containing protein</fullName>
    </recommendedName>
</protein>
<dbReference type="RefSeq" id="WP_107323404.1">
    <property type="nucleotide sequence ID" value="NZ_PZKF01000001.1"/>
</dbReference>
<comment type="caution">
    <text evidence="1">The sequence shown here is derived from an EMBL/GenBank/DDBJ whole genome shotgun (WGS) entry which is preliminary data.</text>
</comment>
<gene>
    <name evidence="1" type="ORF">C5F46_00540</name>
</gene>
<dbReference type="AlphaFoldDB" id="A0A2T4JMX7"/>
<reference evidence="1 2" key="1">
    <citation type="submission" date="2018-03" db="EMBL/GenBank/DDBJ databases">
        <title>Rhodobacter veldkampii.</title>
        <authorList>
            <person name="Meyer T.E."/>
            <person name="Miller S."/>
            <person name="Lodha T."/>
            <person name="Gandham S."/>
            <person name="Chintalapati S."/>
            <person name="Chintalapati V.R."/>
        </authorList>
    </citation>
    <scope>NUCLEOTIDE SEQUENCE [LARGE SCALE GENOMIC DNA]</scope>
    <source>
        <strain evidence="1 2">DSM 11550</strain>
    </source>
</reference>
<evidence type="ECO:0008006" key="3">
    <source>
        <dbReference type="Google" id="ProtNLM"/>
    </source>
</evidence>
<dbReference type="Pfam" id="PF10983">
    <property type="entry name" value="DUF2793"/>
    <property type="match status" value="1"/>
</dbReference>
<accession>A0A2T4JMX7</accession>
<name>A0A2T4JMX7_9RHOB</name>
<keyword evidence="2" id="KW-1185">Reference proteome</keyword>
<evidence type="ECO:0000313" key="1">
    <source>
        <dbReference type="EMBL" id="PTE19274.1"/>
    </source>
</evidence>
<dbReference type="OrthoDB" id="564699at2"/>
<organism evidence="1 2">
    <name type="scientific">Phaeovulum veldkampii DSM 11550</name>
    <dbReference type="NCBI Taxonomy" id="1185920"/>
    <lineage>
        <taxon>Bacteria</taxon>
        <taxon>Pseudomonadati</taxon>
        <taxon>Pseudomonadota</taxon>
        <taxon>Alphaproteobacteria</taxon>
        <taxon>Rhodobacterales</taxon>
        <taxon>Paracoccaceae</taxon>
        <taxon>Phaeovulum</taxon>
    </lineage>
</organism>
<dbReference type="EMBL" id="PZKF01000001">
    <property type="protein sequence ID" value="PTE19274.1"/>
    <property type="molecule type" value="Genomic_DNA"/>
</dbReference>
<dbReference type="InterPro" id="IPR021251">
    <property type="entry name" value="DUF2793"/>
</dbReference>
<sequence length="236" mass="23739">MTETNRLGLPLLQAAQAQKHVTVNEALLRLDGMVNLVLASRSLTTPPAVVLDGACHGVPAGAVNAWAGQGGRIAVGAGGGWIFVTPQAGWRAFVADEGRMAIHSGEGWVLGALTLGASGAGLMAGLSEVEHAITPGATSTTGFVIPGGAMVIGVTARVSAAISGTLESWQLGSVGAPDRFGSGLGVGLGSWARGMLSQPMTFWAPEPLVLTATGGEFAGGRVKIAVHYLEIGLPGL</sequence>
<proteinExistence type="predicted"/>